<dbReference type="GO" id="GO:0016301">
    <property type="term" value="F:kinase activity"/>
    <property type="evidence" value="ECO:0007669"/>
    <property type="project" value="InterPro"/>
</dbReference>
<accession>A0A644TRV3</accession>
<dbReference type="Gene3D" id="3.30.1490.20">
    <property type="entry name" value="ATP-grasp fold, A domain"/>
    <property type="match status" value="1"/>
</dbReference>
<reference evidence="2" key="1">
    <citation type="submission" date="2019-08" db="EMBL/GenBank/DDBJ databases">
        <authorList>
            <person name="Kucharzyk K."/>
            <person name="Murdoch R.W."/>
            <person name="Higgins S."/>
            <person name="Loffler F."/>
        </authorList>
    </citation>
    <scope>NUCLEOTIDE SEQUENCE</scope>
</reference>
<comment type="caution">
    <text evidence="2">The sequence shown here is derived from an EMBL/GenBank/DDBJ whole genome shotgun (WGS) entry which is preliminary data.</text>
</comment>
<dbReference type="InterPro" id="IPR002192">
    <property type="entry name" value="PPDK_AMP/ATP-bd"/>
</dbReference>
<evidence type="ECO:0000313" key="2">
    <source>
        <dbReference type="EMBL" id="MPL69708.1"/>
    </source>
</evidence>
<dbReference type="Pfam" id="PF01326">
    <property type="entry name" value="PPDK_N"/>
    <property type="match status" value="1"/>
</dbReference>
<dbReference type="EMBL" id="VSSQ01000048">
    <property type="protein sequence ID" value="MPL69708.1"/>
    <property type="molecule type" value="Genomic_DNA"/>
</dbReference>
<dbReference type="InterPro" id="IPR013815">
    <property type="entry name" value="ATP_grasp_subdomain_1"/>
</dbReference>
<dbReference type="GO" id="GO:0005524">
    <property type="term" value="F:ATP binding"/>
    <property type="evidence" value="ECO:0007669"/>
    <property type="project" value="InterPro"/>
</dbReference>
<evidence type="ECO:0000259" key="1">
    <source>
        <dbReference type="Pfam" id="PF01326"/>
    </source>
</evidence>
<name>A0A644TRV3_9ZZZZ</name>
<sequence length="1163" mass="134137">MLNLVHRNFEVMTDIPGQNPDIQKLMYERRERLKELAAINQTTRILKEGKPVEETLQQLAMIFPDAWQYPAYTVVRIIFDGREYRSVGFRESIWVQRQQFESINGKKGSIEVFYTREFVEADEGPFLIEERHLIGNLANMITGYLNSQEAKMLLRHTLVQQKIAQAAEDKKIPQVTSRQLLQKFLNKSNYDRDVYHDLMPFKVKEILLVANLYDAYSIEKEGRFSEHVLGEYHQLNLTSMPRITGVSSEEEVFVQLQSKHFDLIIFMVGVEKKQPLLLAEKVKEEFPYIPIFLLLNNNNDLSYYTEQPMMRFVDRIFVWNGESKVFFAMIKLIEDKINVENDTKVGLVRVLLLVEDSPQYYSRYLPLLYSIVLEQTRRIIEDVSTDELYKVLRMRARPKLLLASTYEEAKEVIDRYKDFMLCLITDVKYPKNGRADEMAGFDLVKYARGVVKELPVIIQSHNIENAKFAYELKTTFIDKNSETLVQDFKSFITHYLGFGNFIYRDKEGAQIAIARSLREFESYLRIIPEESLIYHARKDHFSLWLMARGEIQVAKIINPAKVSDFESPAQLRAYLIRVIQQFRNEQNKGKVIPFEESALLDESNVVSLSSGSLGGKGRGLAFINTLINNYDFEQLLPNINIRTPKTSIIGTDEFEYFIDRNKLHDKVMNGLDYEQVKRIFVEASLTETLIKRLRILLKYITNPIAIRSSGLFEDSLMQPFAGIFETYLLPNNDPDFNIRLKQAMDAIKLVYASVYSKVARGYIEAINYKLEEEKMAVVIQEVVGNRFEDCYYPHISGVAQSYNYYPFAHMKPEEGFAVAALGLGKQVVEGGKAYRFSPKYPTTEINTPADQYKNSQIDFYAVDLSKKEINLMEGDTAGLTKPDLDDAERHGTLRHLASVYDVDNHRIVPGLTQPGPRIINFSNILKYNYIPLAKTIETVLDVVKEALGAPVEIEFAVDLNRDKEMKASFYLLQIKPLIGSMEDYSFEPDQIDPEKLLMVSEKGMGNGLISDIADVIYIDTNVFDKRRTVEMAEEVESLNQAFRESGRKYLLIGPGRWGTRDRWIGIPVNWPQISSAGVIVETSLEGYPLDASSGSHFFHNVTSMNVGYFSILQELSGSFIRWDILDQQELVQRTSHFKHVRFRKPLQIKMDGKKRIAAVIWDS</sequence>
<dbReference type="AlphaFoldDB" id="A0A644TRV3"/>
<organism evidence="2">
    <name type="scientific">bioreactor metagenome</name>
    <dbReference type="NCBI Taxonomy" id="1076179"/>
    <lineage>
        <taxon>unclassified sequences</taxon>
        <taxon>metagenomes</taxon>
        <taxon>ecological metagenomes</taxon>
    </lineage>
</organism>
<gene>
    <name evidence="2" type="ORF">SDC9_15456</name>
</gene>
<protein>
    <recommendedName>
        <fullName evidence="1">Pyruvate phosphate dikinase AMP/ATP-binding domain-containing protein</fullName>
    </recommendedName>
</protein>
<feature type="domain" description="Pyruvate phosphate dikinase AMP/ATP-binding" evidence="1">
    <location>
        <begin position="612"/>
        <end position="978"/>
    </location>
</feature>
<dbReference type="SUPFAM" id="SSF56059">
    <property type="entry name" value="Glutathione synthetase ATP-binding domain-like"/>
    <property type="match status" value="1"/>
</dbReference>
<proteinExistence type="predicted"/>